<dbReference type="AlphaFoldDB" id="A0A512NDP0"/>
<comment type="caution">
    <text evidence="2">The sequence shown here is derived from an EMBL/GenBank/DDBJ whole genome shotgun (WGS) entry which is preliminary data.</text>
</comment>
<reference evidence="2 3" key="1">
    <citation type="submission" date="2019-07" db="EMBL/GenBank/DDBJ databases">
        <title>Whole genome shotgun sequence of Reyranella soli NBRC 108950.</title>
        <authorList>
            <person name="Hosoyama A."/>
            <person name="Uohara A."/>
            <person name="Ohji S."/>
            <person name="Ichikawa N."/>
        </authorList>
    </citation>
    <scope>NUCLEOTIDE SEQUENCE [LARGE SCALE GENOMIC DNA]</scope>
    <source>
        <strain evidence="2 3">NBRC 108950</strain>
    </source>
</reference>
<accession>A0A512NDP0</accession>
<dbReference type="EMBL" id="BKAJ01000074">
    <property type="protein sequence ID" value="GEP57069.1"/>
    <property type="molecule type" value="Genomic_DNA"/>
</dbReference>
<feature type="transmembrane region" description="Helical" evidence="1">
    <location>
        <begin position="53"/>
        <end position="77"/>
    </location>
</feature>
<feature type="transmembrane region" description="Helical" evidence="1">
    <location>
        <begin position="156"/>
        <end position="179"/>
    </location>
</feature>
<feature type="transmembrane region" description="Helical" evidence="1">
    <location>
        <begin position="27"/>
        <end position="47"/>
    </location>
</feature>
<evidence type="ECO:0000256" key="1">
    <source>
        <dbReference type="SAM" id="Phobius"/>
    </source>
</evidence>
<organism evidence="2 3">
    <name type="scientific">Reyranella soli</name>
    <dbReference type="NCBI Taxonomy" id="1230389"/>
    <lineage>
        <taxon>Bacteria</taxon>
        <taxon>Pseudomonadati</taxon>
        <taxon>Pseudomonadota</taxon>
        <taxon>Alphaproteobacteria</taxon>
        <taxon>Hyphomicrobiales</taxon>
        <taxon>Reyranellaceae</taxon>
        <taxon>Reyranella</taxon>
    </lineage>
</organism>
<evidence type="ECO:0008006" key="4">
    <source>
        <dbReference type="Google" id="ProtNLM"/>
    </source>
</evidence>
<dbReference type="Proteomes" id="UP000321058">
    <property type="component" value="Unassembled WGS sequence"/>
</dbReference>
<dbReference type="RefSeq" id="WP_147151444.1">
    <property type="nucleotide sequence ID" value="NZ_BKAJ01000074.1"/>
</dbReference>
<evidence type="ECO:0000313" key="2">
    <source>
        <dbReference type="EMBL" id="GEP57069.1"/>
    </source>
</evidence>
<name>A0A512NDP0_9HYPH</name>
<sequence>MATPLPAPSWTVTSVLERSYTLARDNFAAFFTVAVIFGAVSLVVNILSLGLLAGLVGLVCSVATSICLTWGTLQAIAGRKPEWEPMLRQLQGPMFGRLLLLGCIQYFVIAVSAIVVIGPLFLIPLWAVTIPVMMIERADIGGAFNRSMDLTAGRRLPILGAFLLWFVIFAIGAIVIITLLGHGALGSLVMWIYGALAGIVVHTLPAIFYVLLREEKEGVSPAHVVAALD</sequence>
<gene>
    <name evidence="2" type="ORF">RSO01_42350</name>
</gene>
<proteinExistence type="predicted"/>
<keyword evidence="1" id="KW-1133">Transmembrane helix</keyword>
<keyword evidence="3" id="KW-1185">Reference proteome</keyword>
<dbReference type="OrthoDB" id="7472950at2"/>
<keyword evidence="1" id="KW-0472">Membrane</keyword>
<evidence type="ECO:0000313" key="3">
    <source>
        <dbReference type="Proteomes" id="UP000321058"/>
    </source>
</evidence>
<feature type="transmembrane region" description="Helical" evidence="1">
    <location>
        <begin position="98"/>
        <end position="117"/>
    </location>
</feature>
<keyword evidence="1" id="KW-0812">Transmembrane</keyword>
<protein>
    <recommendedName>
        <fullName evidence="4">Glycerophosphoryl diester phosphodiesterase membrane domain-containing protein</fullName>
    </recommendedName>
</protein>
<feature type="transmembrane region" description="Helical" evidence="1">
    <location>
        <begin position="191"/>
        <end position="212"/>
    </location>
</feature>